<dbReference type="InterPro" id="IPR010263">
    <property type="entry name" value="T6SS_TssK"/>
</dbReference>
<name>A0ABV4UFL2_9RHOO</name>
<protein>
    <submittedName>
        <fullName evidence="1">Type VI secretion system baseplate subunit TssK</fullName>
    </submittedName>
</protein>
<sequence length="455" mass="51275">MPKEDGTREIEMSHEKKVIWAEGMFLRTQHFQQQEYFWESCSFRSVSSLNGFYWGFTHLKIDDIALQMGQLLIQRAEGILPDGTVFQIGRYHSMSVSYDVPASAKDTKICLVLPPARSNEENVIFEEDTASSARFLAESIEVHDSNEIGAGVAEIQVGRPRFRLMSQEDIPHGWVSLGVVWLIEKQANNTCRLDENYIPPTLHCGGNELLFAYLREAIALLNQRGDILAERISATSGRATSEIGDFLLLKIINHWQPLLRHLETLPVLHPERLYENLLALCGELAIFSATSRRPAGLPAYVHDDLGGSFRPLMIELRQALSLVLDQTVIQIDLRERKYGIKTALISDKTLLHKASFVLAVHANLPAEQIRAQFPTQTKIGPVEKIRDLVNLQLPGVVIKPLPVAPRELPYNAGYNYFEIDTQHVLWKDLGRSAGLALHVAGDFPGLELLFWAIRK</sequence>
<evidence type="ECO:0000313" key="2">
    <source>
        <dbReference type="Proteomes" id="UP001574673"/>
    </source>
</evidence>
<accession>A0ABV4UFL2</accession>
<keyword evidence="2" id="KW-1185">Reference proteome</keyword>
<dbReference type="PANTHER" id="PTHR35566:SF1">
    <property type="entry name" value="TYPE VI SECRETION SYSTEM BASEPLATE COMPONENT TSSK1"/>
    <property type="match status" value="1"/>
</dbReference>
<dbReference type="PANTHER" id="PTHR35566">
    <property type="entry name" value="BLR3599 PROTEIN"/>
    <property type="match status" value="1"/>
</dbReference>
<dbReference type="Proteomes" id="UP001574673">
    <property type="component" value="Unassembled WGS sequence"/>
</dbReference>
<organism evidence="1 2">
    <name type="scientific">Dentiradicibacter hellwigii</name>
    <dbReference type="NCBI Taxonomy" id="3149053"/>
    <lineage>
        <taxon>Bacteria</taxon>
        <taxon>Pseudomonadati</taxon>
        <taxon>Pseudomonadota</taxon>
        <taxon>Betaproteobacteria</taxon>
        <taxon>Rhodocyclales</taxon>
        <taxon>Rhodocyclaceae</taxon>
        <taxon>Dentiradicibacter</taxon>
    </lineage>
</organism>
<gene>
    <name evidence="1" type="primary">tssK</name>
    <name evidence="1" type="ORF">ABCS64_06890</name>
</gene>
<dbReference type="RefSeq" id="WP_418891129.1">
    <property type="nucleotide sequence ID" value="NZ_JBEUWX010000002.1"/>
</dbReference>
<dbReference type="EMBL" id="JBEUWX010000002">
    <property type="protein sequence ID" value="MFA9950043.1"/>
    <property type="molecule type" value="Genomic_DNA"/>
</dbReference>
<reference evidence="2" key="1">
    <citation type="submission" date="2024-06" db="EMBL/GenBank/DDBJ databases">
        <title>Radixoralia hellwigii gen. nov., sp nov., isolated from a root canal in the human oral cavity.</title>
        <authorList>
            <person name="Bartsch S."/>
            <person name="Wittmer A."/>
            <person name="Schulz A.-K."/>
            <person name="Neumann-Schaal M."/>
            <person name="Wolf J."/>
            <person name="Gronow S."/>
            <person name="Tennert C."/>
            <person name="Haecker G."/>
            <person name="Cieplik F."/>
            <person name="Al-Ahmad A."/>
        </authorList>
    </citation>
    <scope>NUCLEOTIDE SEQUENCE [LARGE SCALE GENOMIC DNA]</scope>
    <source>
        <strain evidence="2">Wk13</strain>
    </source>
</reference>
<evidence type="ECO:0000313" key="1">
    <source>
        <dbReference type="EMBL" id="MFA9950043.1"/>
    </source>
</evidence>
<dbReference type="Pfam" id="PF05936">
    <property type="entry name" value="T6SS_VasE"/>
    <property type="match status" value="1"/>
</dbReference>
<comment type="caution">
    <text evidence="1">The sequence shown here is derived from an EMBL/GenBank/DDBJ whole genome shotgun (WGS) entry which is preliminary data.</text>
</comment>
<dbReference type="NCBIfam" id="TIGR03353">
    <property type="entry name" value="VI_chp_4"/>
    <property type="match status" value="1"/>
</dbReference>
<proteinExistence type="predicted"/>